<dbReference type="Proteomes" id="UP000235672">
    <property type="component" value="Unassembled WGS sequence"/>
</dbReference>
<organism evidence="5 6">
    <name type="scientific">Hyaloscypha hepaticicola</name>
    <dbReference type="NCBI Taxonomy" id="2082293"/>
    <lineage>
        <taxon>Eukaryota</taxon>
        <taxon>Fungi</taxon>
        <taxon>Dikarya</taxon>
        <taxon>Ascomycota</taxon>
        <taxon>Pezizomycotina</taxon>
        <taxon>Leotiomycetes</taxon>
        <taxon>Helotiales</taxon>
        <taxon>Hyaloscyphaceae</taxon>
        <taxon>Hyaloscypha</taxon>
    </lineage>
</organism>
<dbReference type="PANTHER" id="PTHR28221">
    <property type="entry name" value="RNA POLYMERASE I-SPECIFIC TRANSCRIPTION INITIATION FACTOR RRN6"/>
    <property type="match status" value="1"/>
</dbReference>
<evidence type="ECO:0000259" key="2">
    <source>
        <dbReference type="Pfam" id="PF10214"/>
    </source>
</evidence>
<protein>
    <recommendedName>
        <fullName evidence="7">RNA polymerase I-specific transcription initiation factor RRN6-like protein</fullName>
    </recommendedName>
</protein>
<feature type="compositionally biased region" description="Basic and acidic residues" evidence="1">
    <location>
        <begin position="915"/>
        <end position="937"/>
    </location>
</feature>
<evidence type="ECO:0000259" key="3">
    <source>
        <dbReference type="Pfam" id="PF20639"/>
    </source>
</evidence>
<evidence type="ECO:0000313" key="5">
    <source>
        <dbReference type="EMBL" id="PMD23813.1"/>
    </source>
</evidence>
<dbReference type="OrthoDB" id="4090074at2759"/>
<feature type="domain" description="RRN6 K-rich C-terminal" evidence="3">
    <location>
        <begin position="881"/>
        <end position="1004"/>
    </location>
</feature>
<name>A0A2J6QC24_9HELO</name>
<feature type="compositionally biased region" description="Basic and acidic residues" evidence="1">
    <location>
        <begin position="299"/>
        <end position="309"/>
    </location>
</feature>
<feature type="compositionally biased region" description="Basic residues" evidence="1">
    <location>
        <begin position="990"/>
        <end position="1005"/>
    </location>
</feature>
<dbReference type="Pfam" id="PF10214">
    <property type="entry name" value="Rrn6_beta-prop"/>
    <property type="match status" value="1"/>
</dbReference>
<dbReference type="PANTHER" id="PTHR28221:SF2">
    <property type="entry name" value="RNA POLYMERASE I-SPECIFIC TRANSCRIPTION INITIATION FACTOR RRN6"/>
    <property type="match status" value="1"/>
</dbReference>
<keyword evidence="6" id="KW-1185">Reference proteome</keyword>
<feature type="domain" description="RRN6 helical bundle" evidence="4">
    <location>
        <begin position="568"/>
        <end position="778"/>
    </location>
</feature>
<evidence type="ECO:0000256" key="1">
    <source>
        <dbReference type="SAM" id="MobiDB-lite"/>
    </source>
</evidence>
<accession>A0A2J6QC24</accession>
<evidence type="ECO:0000313" key="6">
    <source>
        <dbReference type="Proteomes" id="UP000235672"/>
    </source>
</evidence>
<dbReference type="Pfam" id="PF20640">
    <property type="entry name" value="Rrn6_HB"/>
    <property type="match status" value="1"/>
</dbReference>
<gene>
    <name evidence="5" type="ORF">NA56DRAFT_643884</name>
</gene>
<dbReference type="InterPro" id="IPR048535">
    <property type="entry name" value="RRN6_beta-prop"/>
</dbReference>
<feature type="region of interest" description="Disordered" evidence="1">
    <location>
        <begin position="290"/>
        <end position="309"/>
    </location>
</feature>
<dbReference type="GO" id="GO:0042790">
    <property type="term" value="P:nucleolar large rRNA transcription by RNA polymerase I"/>
    <property type="evidence" value="ECO:0007669"/>
    <property type="project" value="TreeGrafter"/>
</dbReference>
<dbReference type="GO" id="GO:0001163">
    <property type="term" value="F:RNA polymerase I transcription regulatory region sequence-specific DNA binding"/>
    <property type="evidence" value="ECO:0007669"/>
    <property type="project" value="TreeGrafter"/>
</dbReference>
<reference evidence="5 6" key="1">
    <citation type="submission" date="2016-05" db="EMBL/GenBank/DDBJ databases">
        <title>A degradative enzymes factory behind the ericoid mycorrhizal symbiosis.</title>
        <authorList>
            <consortium name="DOE Joint Genome Institute"/>
            <person name="Martino E."/>
            <person name="Morin E."/>
            <person name="Grelet G."/>
            <person name="Kuo A."/>
            <person name="Kohler A."/>
            <person name="Daghino S."/>
            <person name="Barry K."/>
            <person name="Choi C."/>
            <person name="Cichocki N."/>
            <person name="Clum A."/>
            <person name="Copeland A."/>
            <person name="Hainaut M."/>
            <person name="Haridas S."/>
            <person name="Labutti K."/>
            <person name="Lindquist E."/>
            <person name="Lipzen A."/>
            <person name="Khouja H.-R."/>
            <person name="Murat C."/>
            <person name="Ohm R."/>
            <person name="Olson A."/>
            <person name="Spatafora J."/>
            <person name="Veneault-Fourrey C."/>
            <person name="Henrissat B."/>
            <person name="Grigoriev I."/>
            <person name="Martin F."/>
            <person name="Perotto S."/>
        </authorList>
    </citation>
    <scope>NUCLEOTIDE SEQUENCE [LARGE SCALE GENOMIC DNA]</scope>
    <source>
        <strain evidence="5 6">UAMH 7357</strain>
    </source>
</reference>
<feature type="region of interest" description="Disordered" evidence="1">
    <location>
        <begin position="966"/>
        <end position="1005"/>
    </location>
</feature>
<dbReference type="STRING" id="1745343.A0A2J6QC24"/>
<evidence type="ECO:0000259" key="4">
    <source>
        <dbReference type="Pfam" id="PF20640"/>
    </source>
</evidence>
<dbReference type="GO" id="GO:0070860">
    <property type="term" value="C:RNA polymerase I core factor complex"/>
    <property type="evidence" value="ECO:0007669"/>
    <property type="project" value="TreeGrafter"/>
</dbReference>
<dbReference type="Pfam" id="PF20639">
    <property type="entry name" value="Rrn6_K-rich"/>
    <property type="match status" value="1"/>
</dbReference>
<dbReference type="GO" id="GO:0001179">
    <property type="term" value="F:RNA polymerase I general transcription initiation factor binding"/>
    <property type="evidence" value="ECO:0007669"/>
    <property type="project" value="TreeGrafter"/>
</dbReference>
<dbReference type="InterPro" id="IPR019350">
    <property type="entry name" value="RNA_pol_I-sp_TIF_RRN6-like"/>
</dbReference>
<sequence length="1005" mass="112319">MTDHRVTDLSYGHLGKASYDTEGNQWTFSNIKDQNQRIQQLLPLTERIPPPIHNAPKKNETPLQIAKSQSRWLLKNRPETFPANTIISVLAKAHDALRTEHSCSGSLLTVGRAVDPDRISRSRRPRILGMPCGGAGHVLQLIKPDIERRGWGRYSAAKLTFLELESSERGYWAGTGGAIRQIESADDENESGAWLAVRQDTIITIFRPLYGKIHHLASPPTGFRPINSSSRLNPNPVATLATERMTTEDYMDVSFNPWYARQFAVVDARGHWSIWDLERQDGKGSLEKLIPGKKGNLNDGHDQDLVSRPPPTDHADGWYRILWACNINTIVVCNRLEIAVIDITSAFVRLQSIEILTGNSTEWMIDLKRSSEHLNYLFILTTCRIFWVEVFPPGEDGEDQIASSGIKVKLSYRHFRDPNDETLRLTLVNNDPVTLLISSARDLLVHHYSFMINSDSSGLCTSLKGSFTLRPDSDGPENIHRTLQTLCVLPAPLTSTPTTNSGGQELQYLEQDVRFFQLWALTTDLGLHSTLFSVPKPSSEEITGPQLHITAPTIKLMQSLRAQGPQFVHDSFIVADGINDERSLGHELAFRGSEVHLNISRDDLRFTLNWKVIFQQAFGLNKVNIDNINDDDDDDIVSQEEGETRLKECLDRVSSHIQEGINQEKLLSGTLYEISGFSGPSGEIEQASSVLREFLHTLRHVQSPEKSSMSELMLSDLTAGPTMQFPLDQASSSLDPLFICNQLIDNWMTNLPSGISGKARLSKFNIIRQTAVELFLSSFAVSLRSKAADANIAPIHDDDDLALLEQEKDYGATRESSPANFVSQAVSLPGRQPYFSLPTPAQTPSLYSRATSVAELKGDPAISRLRQYAVSIKSKPDFGRSTILSQWPSTPGSDPAHYSWEARQKVADEDQDGEGTEKRNRKEQAYRRRRTEKFLNQERDRAAEALSQPMVVIPSGSQPIVAHNSFSSQTVEGIPMTQPDRGTFGSRSIQKSKKKSKKHRTAGFR</sequence>
<feature type="domain" description="RRN6 beta-propeller" evidence="2">
    <location>
        <begin position="105"/>
        <end position="469"/>
    </location>
</feature>
<feature type="region of interest" description="Disordered" evidence="1">
    <location>
        <begin position="906"/>
        <end position="937"/>
    </location>
</feature>
<dbReference type="AlphaFoldDB" id="A0A2J6QC24"/>
<evidence type="ECO:0008006" key="7">
    <source>
        <dbReference type="Google" id="ProtNLM"/>
    </source>
</evidence>
<dbReference type="InterPro" id="IPR048536">
    <property type="entry name" value="Rrn6_K-rich"/>
</dbReference>
<proteinExistence type="predicted"/>
<dbReference type="InterPro" id="IPR048537">
    <property type="entry name" value="RRN6_HB"/>
</dbReference>
<dbReference type="EMBL" id="KZ613474">
    <property type="protein sequence ID" value="PMD23813.1"/>
    <property type="molecule type" value="Genomic_DNA"/>
</dbReference>